<feature type="compositionally biased region" description="Low complexity" evidence="5">
    <location>
        <begin position="441"/>
        <end position="455"/>
    </location>
</feature>
<feature type="region of interest" description="Disordered" evidence="5">
    <location>
        <begin position="384"/>
        <end position="411"/>
    </location>
</feature>
<name>A0AAE0NX59_9PEZI</name>
<feature type="region of interest" description="Disordered" evidence="5">
    <location>
        <begin position="235"/>
        <end position="292"/>
    </location>
</feature>
<sequence>MTARQLAEDDDRPSRQVLILTVISLACASLSVFATLFTLYWFVKMRRSFRHELIMLLIQSDFIKSAAFVVFPIVNFARGPITSDSAFCQISGFSLAVGIESSDIAVLLIALHSVMYIFSPLSGLYPYRQLAYLVYYLFPVLAASLAFIDGQGYENLGHYCYLRTDRAWSRLALSWVPRYVIGVSIIVIYAFIYFYIIKRMDDYGRRSSGYLAQPRPTRDHFHDVPPMPRISYHGLLPSTPSSRRGSGADSVATSKDRQRSASSVSTIRLDNNTAAPGAAEQNHRQHAIWTSQSSKRPIQWNWAGFKQAAKSSSGDNGLLAADDEANDPLSPDLAPLASPPAVHSPRINTVDQNLAPVVEAPSDTSSLNSLHHSSFWHRPLASACATHPGSSSVAESTADQPGAHPHHHRGHLNVSLPNIITMLRRGPPHLHPQAHPHRHGATTATAKTRTTTAETSPSMSPALSFDDTSGIYKSREKIRRQLRSLFAYPLVYMVIWVFPFLSHTLGYDDAVITRPDDPQWLLVIGIVSLSIQGVVNCTLFNIREKPWRHSRGGFVKALRKRLTIKWNGSWRDVGLAGRTREEMLVDGRIARERRDEEVAYERALRAERAAAQGQGAGEGQANGAAGVRSKGRREWWDAEVQDGIWDDGDDDLAPPRRARRRAS</sequence>
<keyword evidence="4 6" id="KW-0472">Membrane</keyword>
<evidence type="ECO:0000256" key="6">
    <source>
        <dbReference type="SAM" id="Phobius"/>
    </source>
</evidence>
<dbReference type="Gene3D" id="1.20.1070.10">
    <property type="entry name" value="Rhodopsin 7-helix transmembrane proteins"/>
    <property type="match status" value="1"/>
</dbReference>
<dbReference type="InterPro" id="IPR022596">
    <property type="entry name" value="GPR1/2/3_C"/>
</dbReference>
<evidence type="ECO:0000313" key="9">
    <source>
        <dbReference type="EMBL" id="KAK3389234.1"/>
    </source>
</evidence>
<reference evidence="9" key="2">
    <citation type="submission" date="2023-06" db="EMBL/GenBank/DDBJ databases">
        <authorList>
            <consortium name="Lawrence Berkeley National Laboratory"/>
            <person name="Haridas S."/>
            <person name="Hensen N."/>
            <person name="Bonometti L."/>
            <person name="Westerberg I."/>
            <person name="Brannstrom I.O."/>
            <person name="Guillou S."/>
            <person name="Cros-Aarteil S."/>
            <person name="Calhoun S."/>
            <person name="Kuo A."/>
            <person name="Mondo S."/>
            <person name="Pangilinan J."/>
            <person name="Riley R."/>
            <person name="LaButti K."/>
            <person name="Andreopoulos B."/>
            <person name="Lipzen A."/>
            <person name="Chen C."/>
            <person name="Yanf M."/>
            <person name="Daum C."/>
            <person name="Ng V."/>
            <person name="Clum A."/>
            <person name="Steindorff A."/>
            <person name="Ohm R."/>
            <person name="Martin F."/>
            <person name="Silar P."/>
            <person name="Natvig D."/>
            <person name="Lalanne C."/>
            <person name="Gautier V."/>
            <person name="Ament-velasquez S.L."/>
            <person name="Kruys A."/>
            <person name="Hutchinson M.I."/>
            <person name="Powell A.J."/>
            <person name="Barry K."/>
            <person name="Miller A.N."/>
            <person name="Grigoriev I.V."/>
            <person name="Debuchy R."/>
            <person name="Gladieux P."/>
            <person name="Thoren M.H."/>
            <person name="Johannesson H."/>
        </authorList>
    </citation>
    <scope>NUCLEOTIDE SEQUENCE</scope>
    <source>
        <strain evidence="9">CBS 232.78</strain>
    </source>
</reference>
<dbReference type="PANTHER" id="PTHR23112">
    <property type="entry name" value="G PROTEIN-COUPLED RECEPTOR 157-RELATED"/>
    <property type="match status" value="1"/>
</dbReference>
<organism evidence="9 10">
    <name type="scientific">Podospora didyma</name>
    <dbReference type="NCBI Taxonomy" id="330526"/>
    <lineage>
        <taxon>Eukaryota</taxon>
        <taxon>Fungi</taxon>
        <taxon>Dikarya</taxon>
        <taxon>Ascomycota</taxon>
        <taxon>Pezizomycotina</taxon>
        <taxon>Sordariomycetes</taxon>
        <taxon>Sordariomycetidae</taxon>
        <taxon>Sordariales</taxon>
        <taxon>Podosporaceae</taxon>
        <taxon>Podospora</taxon>
    </lineage>
</organism>
<feature type="transmembrane region" description="Helical" evidence="6">
    <location>
        <begin position="485"/>
        <end position="507"/>
    </location>
</feature>
<dbReference type="GO" id="GO:0005886">
    <property type="term" value="C:plasma membrane"/>
    <property type="evidence" value="ECO:0007669"/>
    <property type="project" value="TreeGrafter"/>
</dbReference>
<dbReference type="Proteomes" id="UP001285441">
    <property type="component" value="Unassembled WGS sequence"/>
</dbReference>
<dbReference type="GO" id="GO:0007189">
    <property type="term" value="P:adenylate cyclase-activating G protein-coupled receptor signaling pathway"/>
    <property type="evidence" value="ECO:0007669"/>
    <property type="project" value="TreeGrafter"/>
</dbReference>
<dbReference type="GO" id="GO:0004930">
    <property type="term" value="F:G protein-coupled receptor activity"/>
    <property type="evidence" value="ECO:0007669"/>
    <property type="project" value="TreeGrafter"/>
</dbReference>
<reference evidence="9" key="1">
    <citation type="journal article" date="2023" name="Mol. Phylogenet. Evol.">
        <title>Genome-scale phylogeny and comparative genomics of the fungal order Sordariales.</title>
        <authorList>
            <person name="Hensen N."/>
            <person name="Bonometti L."/>
            <person name="Westerberg I."/>
            <person name="Brannstrom I.O."/>
            <person name="Guillou S."/>
            <person name="Cros-Aarteil S."/>
            <person name="Calhoun S."/>
            <person name="Haridas S."/>
            <person name="Kuo A."/>
            <person name="Mondo S."/>
            <person name="Pangilinan J."/>
            <person name="Riley R."/>
            <person name="LaButti K."/>
            <person name="Andreopoulos B."/>
            <person name="Lipzen A."/>
            <person name="Chen C."/>
            <person name="Yan M."/>
            <person name="Daum C."/>
            <person name="Ng V."/>
            <person name="Clum A."/>
            <person name="Steindorff A."/>
            <person name="Ohm R.A."/>
            <person name="Martin F."/>
            <person name="Silar P."/>
            <person name="Natvig D.O."/>
            <person name="Lalanne C."/>
            <person name="Gautier V."/>
            <person name="Ament-Velasquez S.L."/>
            <person name="Kruys A."/>
            <person name="Hutchinson M.I."/>
            <person name="Powell A.J."/>
            <person name="Barry K."/>
            <person name="Miller A.N."/>
            <person name="Grigoriev I.V."/>
            <person name="Debuchy R."/>
            <person name="Gladieux P."/>
            <person name="Hiltunen Thoren M."/>
            <person name="Johannesson H."/>
        </authorList>
    </citation>
    <scope>NUCLEOTIDE SEQUENCE</scope>
    <source>
        <strain evidence="9">CBS 232.78</strain>
    </source>
</reference>
<dbReference type="SUPFAM" id="SSF81321">
    <property type="entry name" value="Family A G protein-coupled receptor-like"/>
    <property type="match status" value="1"/>
</dbReference>
<dbReference type="PANTHER" id="PTHR23112:SF37">
    <property type="entry name" value="G PROTEIN-COUPLED RECEPTOR GPR1"/>
    <property type="match status" value="1"/>
</dbReference>
<evidence type="ECO:0000256" key="2">
    <source>
        <dbReference type="ARBA" id="ARBA00022692"/>
    </source>
</evidence>
<evidence type="ECO:0000259" key="7">
    <source>
        <dbReference type="Pfam" id="PF11710"/>
    </source>
</evidence>
<dbReference type="Pfam" id="PF11710">
    <property type="entry name" value="Git3"/>
    <property type="match status" value="1"/>
</dbReference>
<feature type="compositionally biased region" description="Acidic residues" evidence="5">
    <location>
        <begin position="637"/>
        <end position="652"/>
    </location>
</feature>
<accession>A0AAE0NX59</accession>
<comment type="caution">
    <text evidence="9">The sequence shown here is derived from an EMBL/GenBank/DDBJ whole genome shotgun (WGS) entry which is preliminary data.</text>
</comment>
<comment type="subcellular location">
    <subcellularLocation>
        <location evidence="1">Membrane</location>
        <topology evidence="1">Multi-pass membrane protein</topology>
    </subcellularLocation>
</comment>
<gene>
    <name evidence="9" type="ORF">B0H63DRAFT_389053</name>
</gene>
<keyword evidence="9" id="KW-0675">Receptor</keyword>
<feature type="transmembrane region" description="Helical" evidence="6">
    <location>
        <begin position="179"/>
        <end position="197"/>
    </location>
</feature>
<feature type="transmembrane region" description="Helical" evidence="6">
    <location>
        <begin position="53"/>
        <end position="73"/>
    </location>
</feature>
<proteinExistence type="predicted"/>
<feature type="transmembrane region" description="Helical" evidence="6">
    <location>
        <begin position="93"/>
        <end position="118"/>
    </location>
</feature>
<feature type="compositionally biased region" description="Basic residues" evidence="5">
    <location>
        <begin position="427"/>
        <end position="440"/>
    </location>
</feature>
<keyword evidence="2 6" id="KW-0812">Transmembrane</keyword>
<dbReference type="EMBL" id="JAULSW010000002">
    <property type="protein sequence ID" value="KAK3389234.1"/>
    <property type="molecule type" value="Genomic_DNA"/>
</dbReference>
<feature type="compositionally biased region" description="Polar residues" evidence="5">
    <location>
        <begin position="388"/>
        <end position="399"/>
    </location>
</feature>
<feature type="transmembrane region" description="Helical" evidence="6">
    <location>
        <begin position="519"/>
        <end position="542"/>
    </location>
</feature>
<feature type="domain" description="Glucose receptor Git3-like N-terminal" evidence="7">
    <location>
        <begin position="20"/>
        <end position="202"/>
    </location>
</feature>
<feature type="domain" description="G protein-coupled receptor GPR1/2/3 C-terminal" evidence="8">
    <location>
        <begin position="473"/>
        <end position="549"/>
    </location>
</feature>
<feature type="compositionally biased region" description="Polar residues" evidence="5">
    <location>
        <begin position="260"/>
        <end position="274"/>
    </location>
</feature>
<dbReference type="PROSITE" id="PS51257">
    <property type="entry name" value="PROKAR_LIPOPROTEIN"/>
    <property type="match status" value="1"/>
</dbReference>
<evidence type="ECO:0000256" key="3">
    <source>
        <dbReference type="ARBA" id="ARBA00022989"/>
    </source>
</evidence>
<evidence type="ECO:0000256" key="5">
    <source>
        <dbReference type="SAM" id="MobiDB-lite"/>
    </source>
</evidence>
<feature type="region of interest" description="Disordered" evidence="5">
    <location>
        <begin position="427"/>
        <end position="462"/>
    </location>
</feature>
<feature type="transmembrane region" description="Helical" evidence="6">
    <location>
        <begin position="17"/>
        <end position="41"/>
    </location>
</feature>
<protein>
    <submittedName>
        <fullName evidence="9">G protein-coupled glucose receptor regulating Gpa2-domain-containing protein</fullName>
    </submittedName>
</protein>
<dbReference type="Pfam" id="PF11970">
    <property type="entry name" value="GPR_Gpa2_C"/>
    <property type="match status" value="1"/>
</dbReference>
<feature type="transmembrane region" description="Helical" evidence="6">
    <location>
        <begin position="130"/>
        <end position="148"/>
    </location>
</feature>
<feature type="region of interest" description="Disordered" evidence="5">
    <location>
        <begin position="610"/>
        <end position="663"/>
    </location>
</feature>
<evidence type="ECO:0000259" key="8">
    <source>
        <dbReference type="Pfam" id="PF11970"/>
    </source>
</evidence>
<evidence type="ECO:0000256" key="4">
    <source>
        <dbReference type="ARBA" id="ARBA00023136"/>
    </source>
</evidence>
<dbReference type="AlphaFoldDB" id="A0AAE0NX59"/>
<evidence type="ECO:0000313" key="10">
    <source>
        <dbReference type="Proteomes" id="UP001285441"/>
    </source>
</evidence>
<evidence type="ECO:0000256" key="1">
    <source>
        <dbReference type="ARBA" id="ARBA00004141"/>
    </source>
</evidence>
<dbReference type="InterPro" id="IPR023041">
    <property type="entry name" value="Glucose_rcpt_Git3-like_N"/>
</dbReference>
<keyword evidence="10" id="KW-1185">Reference proteome</keyword>
<feature type="region of interest" description="Disordered" evidence="5">
    <location>
        <begin position="311"/>
        <end position="330"/>
    </location>
</feature>
<keyword evidence="3 6" id="KW-1133">Transmembrane helix</keyword>